<name>A0A4S3J5N5_9EURO</name>
<evidence type="ECO:0000313" key="1">
    <source>
        <dbReference type="EMBL" id="THC89387.1"/>
    </source>
</evidence>
<dbReference type="VEuPathDB" id="FungiDB:EYZ11_011165"/>
<dbReference type="Proteomes" id="UP000308092">
    <property type="component" value="Unassembled WGS sequence"/>
</dbReference>
<dbReference type="AlphaFoldDB" id="A0A4S3J5N5"/>
<sequence>MPFQNKLINLELRSLTKAIPYL</sequence>
<organism evidence="1 2">
    <name type="scientific">Aspergillus tanneri</name>
    <dbReference type="NCBI Taxonomy" id="1220188"/>
    <lineage>
        <taxon>Eukaryota</taxon>
        <taxon>Fungi</taxon>
        <taxon>Dikarya</taxon>
        <taxon>Ascomycota</taxon>
        <taxon>Pezizomycotina</taxon>
        <taxon>Eurotiomycetes</taxon>
        <taxon>Eurotiomycetidae</taxon>
        <taxon>Eurotiales</taxon>
        <taxon>Aspergillaceae</taxon>
        <taxon>Aspergillus</taxon>
        <taxon>Aspergillus subgen. Circumdati</taxon>
    </lineage>
</organism>
<reference evidence="1 2" key="1">
    <citation type="submission" date="2019-03" db="EMBL/GenBank/DDBJ databases">
        <title>The genome sequence of a newly discovered highly antifungal drug resistant Aspergillus species, Aspergillus tanneri NIH 1004.</title>
        <authorList>
            <person name="Mounaud S."/>
            <person name="Singh I."/>
            <person name="Joardar V."/>
            <person name="Pakala S."/>
            <person name="Pakala S."/>
            <person name="Venepally P."/>
            <person name="Hoover J."/>
            <person name="Nierman W."/>
            <person name="Chung J."/>
            <person name="Losada L."/>
        </authorList>
    </citation>
    <scope>NUCLEOTIDE SEQUENCE [LARGE SCALE GENOMIC DNA]</scope>
    <source>
        <strain evidence="1 2">NIH1004</strain>
    </source>
</reference>
<evidence type="ECO:0000313" key="2">
    <source>
        <dbReference type="Proteomes" id="UP000308092"/>
    </source>
</evidence>
<keyword evidence="2" id="KW-1185">Reference proteome</keyword>
<comment type="caution">
    <text evidence="1">The sequence shown here is derived from an EMBL/GenBank/DDBJ whole genome shotgun (WGS) entry which is preliminary data.</text>
</comment>
<protein>
    <submittedName>
        <fullName evidence="1">Uncharacterized protein</fullName>
    </submittedName>
</protein>
<dbReference type="EMBL" id="SOSA01000662">
    <property type="protein sequence ID" value="THC89387.1"/>
    <property type="molecule type" value="Genomic_DNA"/>
</dbReference>
<proteinExistence type="predicted"/>
<gene>
    <name evidence="1" type="ORF">EYZ11_011165</name>
</gene>
<accession>A0A4S3J5N5</accession>